<feature type="transmembrane region" description="Helical" evidence="8">
    <location>
        <begin position="272"/>
        <end position="289"/>
    </location>
</feature>
<protein>
    <submittedName>
        <fullName evidence="9">Choline/carnitine/betaine transport</fullName>
    </submittedName>
</protein>
<evidence type="ECO:0000313" key="9">
    <source>
        <dbReference type="EMBL" id="SFL11316.1"/>
    </source>
</evidence>
<feature type="transmembrane region" description="Helical" evidence="8">
    <location>
        <begin position="209"/>
        <end position="228"/>
    </location>
</feature>
<feature type="transmembrane region" description="Helical" evidence="8">
    <location>
        <begin position="26"/>
        <end position="45"/>
    </location>
</feature>
<dbReference type="Pfam" id="PF02028">
    <property type="entry name" value="BCCT"/>
    <property type="match status" value="1"/>
</dbReference>
<comment type="similarity">
    <text evidence="2">Belongs to the BCCT transporter (TC 2.A.15) family.</text>
</comment>
<reference evidence="9 10" key="1">
    <citation type="submission" date="2016-10" db="EMBL/GenBank/DDBJ databases">
        <authorList>
            <person name="Varghese N."/>
            <person name="Submissions S."/>
        </authorList>
    </citation>
    <scope>NUCLEOTIDE SEQUENCE [LARGE SCALE GENOMIC DNA]</scope>
    <source>
        <strain evidence="9 10">DSM 21822</strain>
    </source>
</reference>
<keyword evidence="10" id="KW-1185">Reference proteome</keyword>
<evidence type="ECO:0000256" key="2">
    <source>
        <dbReference type="ARBA" id="ARBA00005658"/>
    </source>
</evidence>
<feature type="transmembrane region" description="Helical" evidence="8">
    <location>
        <begin position="459"/>
        <end position="480"/>
    </location>
</feature>
<sequence length="548" mass="58415">MSNADKAVPGVGVDETEGGLWERVDLAVFIPAAAITVIFLIWGIVSHQSLAAVTGAIMSFLVGDIGWVYVTAVCGFVGICVFLMFSRYGHIRLGKDDDRPEFNTISWISMMFAAGMGIGLLFYGVAEPISHFSAPPPGMADAKSEQAARIAMQYTFLHWGVTGWAIYAIAGLALAYFGYRHGGRNLVSTACRPILGDRVDGWLGKSLDAAAVLATLFGLIPSLGMGALQVNGAMEFVWGIPNSTTVQMIFIAVVTVMFVLSATTGVGKGVQFLANLSMIVAIMIALYVIAVGPTRYIFSSLIESVGLYVYNFWPMMFRTGTFSQDQWVQSWTVFYWAWWVSWAPFVGTFIARISKGRTIREFVLGVLLLPAAVSMIWFVIFGGTAINLALTEGIGIVEAVEASQASALFALLDQFPFAGVVSTAVMLLIVLWFVSGADAGAVVMGILCSRGSANPPRLITAFWGVTAAVAAAMLLLAGGLTALQQTMVVMSAPFMLVMVILTLGLLKQLRAEPLAPIVSHETQVVPAPPTHNLDAASARVPAAAPITG</sequence>
<keyword evidence="3" id="KW-0813">Transport</keyword>
<dbReference type="PROSITE" id="PS01303">
    <property type="entry name" value="BCCT"/>
    <property type="match status" value="1"/>
</dbReference>
<feature type="transmembrane region" description="Helical" evidence="8">
    <location>
        <begin position="486"/>
        <end position="506"/>
    </location>
</feature>
<evidence type="ECO:0000313" key="10">
    <source>
        <dbReference type="Proteomes" id="UP000323300"/>
    </source>
</evidence>
<evidence type="ECO:0000256" key="4">
    <source>
        <dbReference type="ARBA" id="ARBA00022475"/>
    </source>
</evidence>
<feature type="transmembrane region" description="Helical" evidence="8">
    <location>
        <begin position="66"/>
        <end position="85"/>
    </location>
</feature>
<dbReference type="EMBL" id="FOSL01000034">
    <property type="protein sequence ID" value="SFL11316.1"/>
    <property type="molecule type" value="Genomic_DNA"/>
</dbReference>
<dbReference type="PANTHER" id="PTHR30047:SF7">
    <property type="entry name" value="HIGH-AFFINITY CHOLINE TRANSPORT PROTEIN"/>
    <property type="match status" value="1"/>
</dbReference>
<accession>A0A1I4F3I1</accession>
<dbReference type="AlphaFoldDB" id="A0A1I4F3I1"/>
<evidence type="ECO:0000256" key="7">
    <source>
        <dbReference type="ARBA" id="ARBA00023136"/>
    </source>
</evidence>
<proteinExistence type="inferred from homology"/>
<dbReference type="GO" id="GO:0022857">
    <property type="term" value="F:transmembrane transporter activity"/>
    <property type="evidence" value="ECO:0007669"/>
    <property type="project" value="InterPro"/>
</dbReference>
<keyword evidence="4" id="KW-1003">Cell membrane</keyword>
<keyword evidence="6 8" id="KW-1133">Transmembrane helix</keyword>
<feature type="transmembrane region" description="Helical" evidence="8">
    <location>
        <begin position="296"/>
        <end position="313"/>
    </location>
</feature>
<feature type="transmembrane region" description="Helical" evidence="8">
    <location>
        <begin position="248"/>
        <end position="266"/>
    </location>
</feature>
<dbReference type="OrthoDB" id="9775735at2"/>
<gene>
    <name evidence="9" type="ORF">SAMN04488498_1343</name>
</gene>
<dbReference type="InterPro" id="IPR018093">
    <property type="entry name" value="BCCT_CS"/>
</dbReference>
<dbReference type="NCBIfam" id="TIGR00842">
    <property type="entry name" value="bcct"/>
    <property type="match status" value="1"/>
</dbReference>
<feature type="transmembrane region" description="Helical" evidence="8">
    <location>
        <begin position="105"/>
        <end position="126"/>
    </location>
</feature>
<feature type="transmembrane region" description="Helical" evidence="8">
    <location>
        <begin position="417"/>
        <end position="447"/>
    </location>
</feature>
<organism evidence="9 10">
    <name type="scientific">Neomesorhizobium albiziae</name>
    <dbReference type="NCBI Taxonomy" id="335020"/>
    <lineage>
        <taxon>Bacteria</taxon>
        <taxon>Pseudomonadati</taxon>
        <taxon>Pseudomonadota</taxon>
        <taxon>Alphaproteobacteria</taxon>
        <taxon>Hyphomicrobiales</taxon>
        <taxon>Phyllobacteriaceae</taxon>
        <taxon>Neomesorhizobium</taxon>
    </lineage>
</organism>
<dbReference type="RefSeq" id="WP_149763815.1">
    <property type="nucleotide sequence ID" value="NZ_BSPE01000018.1"/>
</dbReference>
<feature type="transmembrane region" description="Helical" evidence="8">
    <location>
        <begin position="362"/>
        <end position="380"/>
    </location>
</feature>
<dbReference type="Proteomes" id="UP000323300">
    <property type="component" value="Unassembled WGS sequence"/>
</dbReference>
<evidence type="ECO:0000256" key="6">
    <source>
        <dbReference type="ARBA" id="ARBA00022989"/>
    </source>
</evidence>
<comment type="subcellular location">
    <subcellularLocation>
        <location evidence="1">Cell membrane</location>
        <topology evidence="1">Multi-pass membrane protein</topology>
    </subcellularLocation>
</comment>
<feature type="transmembrane region" description="Helical" evidence="8">
    <location>
        <begin position="156"/>
        <end position="179"/>
    </location>
</feature>
<evidence type="ECO:0000256" key="1">
    <source>
        <dbReference type="ARBA" id="ARBA00004651"/>
    </source>
</evidence>
<dbReference type="InterPro" id="IPR000060">
    <property type="entry name" value="BCCT_transptr"/>
</dbReference>
<feature type="transmembrane region" description="Helical" evidence="8">
    <location>
        <begin position="333"/>
        <end position="350"/>
    </location>
</feature>
<keyword evidence="5 8" id="KW-0812">Transmembrane</keyword>
<keyword evidence="7 8" id="KW-0472">Membrane</keyword>
<evidence type="ECO:0000256" key="5">
    <source>
        <dbReference type="ARBA" id="ARBA00022692"/>
    </source>
</evidence>
<dbReference type="GO" id="GO:0005886">
    <property type="term" value="C:plasma membrane"/>
    <property type="evidence" value="ECO:0007669"/>
    <property type="project" value="UniProtKB-SubCell"/>
</dbReference>
<evidence type="ECO:0000256" key="8">
    <source>
        <dbReference type="SAM" id="Phobius"/>
    </source>
</evidence>
<evidence type="ECO:0000256" key="3">
    <source>
        <dbReference type="ARBA" id="ARBA00022448"/>
    </source>
</evidence>
<dbReference type="PANTHER" id="PTHR30047">
    <property type="entry name" value="HIGH-AFFINITY CHOLINE TRANSPORT PROTEIN-RELATED"/>
    <property type="match status" value="1"/>
</dbReference>
<name>A0A1I4F3I1_9HYPH</name>